<dbReference type="CDD" id="cd06261">
    <property type="entry name" value="TM_PBP2"/>
    <property type="match status" value="1"/>
</dbReference>
<evidence type="ECO:0000313" key="9">
    <source>
        <dbReference type="EMBL" id="TMQ69182.1"/>
    </source>
</evidence>
<evidence type="ECO:0000256" key="3">
    <source>
        <dbReference type="ARBA" id="ARBA00022989"/>
    </source>
</evidence>
<dbReference type="Proteomes" id="UP000319771">
    <property type="component" value="Unassembled WGS sequence"/>
</dbReference>
<feature type="domain" description="ABC transmembrane type-1" evidence="7">
    <location>
        <begin position="265"/>
        <end position="364"/>
    </location>
</feature>
<feature type="transmembrane region" description="Helical" evidence="6">
    <location>
        <begin position="333"/>
        <end position="353"/>
    </location>
</feature>
<dbReference type="AlphaFoldDB" id="A0A538TZY4"/>
<protein>
    <submittedName>
        <fullName evidence="9">ABC transporter permease</fullName>
    </submittedName>
</protein>
<organism evidence="9 10">
    <name type="scientific">Eiseniibacteriota bacterium</name>
    <dbReference type="NCBI Taxonomy" id="2212470"/>
    <lineage>
        <taxon>Bacteria</taxon>
        <taxon>Candidatus Eiseniibacteriota</taxon>
    </lineage>
</organism>
<evidence type="ECO:0000256" key="4">
    <source>
        <dbReference type="ARBA" id="ARBA00023136"/>
    </source>
</evidence>
<sequence length="371" mass="40526">MTERAAGGAVAPRPAANPEGGALPPQSPGRLFWRVFRRSDLGVTGGVLLVVLYGLALAAPFVAPYPPGDMDRARFYHPPQRLHWVDPSGRLHLRPFVHPTLRVTGPGFAYREDRTRIVPLHFLVRDSRYRWLGLVPSNLHLYGVAAPDSVYLLGTDPFGRDMVSRLLSGAQISLTVGLIGIAISFTIGLLLGGISGYFGGWLDTVIMRSTELLLTIPALYLIIALRSLVPDNLPSQQVYLGIVAILAFIGWAPLARIIRGMVLSIRRLRIIWRHILPNTVSFVIIAATITIPSYILGEVFLSFIGVGVQEPSASWGNMLQLARSIPVLTNYPWMLFGPGAAIFVTVMAFNFFGDGLRDALDPRKVMGGKTG</sequence>
<dbReference type="PANTHER" id="PTHR43839:SF1">
    <property type="entry name" value="OPPC IN A BINDING PROTEIN-DEPENDENT TRANSPORT SYSTEM"/>
    <property type="match status" value="1"/>
</dbReference>
<dbReference type="SUPFAM" id="SSF161098">
    <property type="entry name" value="MetI-like"/>
    <property type="match status" value="1"/>
</dbReference>
<dbReference type="Pfam" id="PF00528">
    <property type="entry name" value="BPD_transp_1"/>
    <property type="match status" value="1"/>
</dbReference>
<feature type="transmembrane region" description="Helical" evidence="6">
    <location>
        <begin position="212"/>
        <end position="229"/>
    </location>
</feature>
<comment type="subcellular location">
    <subcellularLocation>
        <location evidence="1">Membrane</location>
        <topology evidence="1">Multi-pass membrane protein</topology>
    </subcellularLocation>
</comment>
<accession>A0A538TZY4</accession>
<keyword evidence="2 6" id="KW-0812">Transmembrane</keyword>
<reference evidence="9 10" key="1">
    <citation type="journal article" date="2019" name="Nat. Microbiol.">
        <title>Mediterranean grassland soil C-N compound turnover is dependent on rainfall and depth, and is mediated by genomically divergent microorganisms.</title>
        <authorList>
            <person name="Diamond S."/>
            <person name="Andeer P.F."/>
            <person name="Li Z."/>
            <person name="Crits-Christoph A."/>
            <person name="Burstein D."/>
            <person name="Anantharaman K."/>
            <person name="Lane K.R."/>
            <person name="Thomas B.C."/>
            <person name="Pan C."/>
            <person name="Northen T.R."/>
            <person name="Banfield J.F."/>
        </authorList>
    </citation>
    <scope>NUCLEOTIDE SEQUENCE [LARGE SCALE GENOMIC DNA]</scope>
    <source>
        <strain evidence="9">WS_11</strain>
    </source>
</reference>
<evidence type="ECO:0000259" key="7">
    <source>
        <dbReference type="Pfam" id="PF00528"/>
    </source>
</evidence>
<comment type="caution">
    <text evidence="9">The sequence shown here is derived from an EMBL/GenBank/DDBJ whole genome shotgun (WGS) entry which is preliminary data.</text>
</comment>
<gene>
    <name evidence="9" type="ORF">E6K81_15490</name>
</gene>
<evidence type="ECO:0000259" key="8">
    <source>
        <dbReference type="Pfam" id="PF12911"/>
    </source>
</evidence>
<evidence type="ECO:0000256" key="1">
    <source>
        <dbReference type="ARBA" id="ARBA00004141"/>
    </source>
</evidence>
<feature type="transmembrane region" description="Helical" evidence="6">
    <location>
        <begin position="275"/>
        <end position="295"/>
    </location>
</feature>
<feature type="domain" description="Oligopeptide transport permease C-like N-terminal" evidence="8">
    <location>
        <begin position="27"/>
        <end position="79"/>
    </location>
</feature>
<proteinExistence type="predicted"/>
<dbReference type="PANTHER" id="PTHR43839">
    <property type="entry name" value="OPPC IN A BINDING PROTEIN-DEPENDENT TRANSPORT SYSTEM"/>
    <property type="match status" value="1"/>
</dbReference>
<evidence type="ECO:0000313" key="10">
    <source>
        <dbReference type="Proteomes" id="UP000319771"/>
    </source>
</evidence>
<dbReference type="Pfam" id="PF12911">
    <property type="entry name" value="OppC_N"/>
    <property type="match status" value="1"/>
</dbReference>
<evidence type="ECO:0000256" key="6">
    <source>
        <dbReference type="SAM" id="Phobius"/>
    </source>
</evidence>
<feature type="transmembrane region" description="Helical" evidence="6">
    <location>
        <begin position="235"/>
        <end position="254"/>
    </location>
</feature>
<dbReference type="InterPro" id="IPR000515">
    <property type="entry name" value="MetI-like"/>
</dbReference>
<keyword evidence="4 6" id="KW-0472">Membrane</keyword>
<feature type="region of interest" description="Disordered" evidence="5">
    <location>
        <begin position="1"/>
        <end position="23"/>
    </location>
</feature>
<evidence type="ECO:0000256" key="5">
    <source>
        <dbReference type="SAM" id="MobiDB-lite"/>
    </source>
</evidence>
<dbReference type="GO" id="GO:0005886">
    <property type="term" value="C:plasma membrane"/>
    <property type="evidence" value="ECO:0007669"/>
    <property type="project" value="UniProtKB-SubCell"/>
</dbReference>
<evidence type="ECO:0000256" key="2">
    <source>
        <dbReference type="ARBA" id="ARBA00022692"/>
    </source>
</evidence>
<feature type="compositionally biased region" description="Low complexity" evidence="5">
    <location>
        <begin position="1"/>
        <end position="16"/>
    </location>
</feature>
<dbReference type="GO" id="GO:0055085">
    <property type="term" value="P:transmembrane transport"/>
    <property type="evidence" value="ECO:0007669"/>
    <property type="project" value="InterPro"/>
</dbReference>
<dbReference type="InterPro" id="IPR035906">
    <property type="entry name" value="MetI-like_sf"/>
</dbReference>
<feature type="transmembrane region" description="Helical" evidence="6">
    <location>
        <begin position="41"/>
        <end position="63"/>
    </location>
</feature>
<name>A0A538TZY4_UNCEI</name>
<dbReference type="InterPro" id="IPR025966">
    <property type="entry name" value="OppC_N"/>
</dbReference>
<keyword evidence="3 6" id="KW-1133">Transmembrane helix</keyword>
<dbReference type="EMBL" id="VBPB01000332">
    <property type="protein sequence ID" value="TMQ69182.1"/>
    <property type="molecule type" value="Genomic_DNA"/>
</dbReference>
<feature type="transmembrane region" description="Helical" evidence="6">
    <location>
        <begin position="172"/>
        <end position="200"/>
    </location>
</feature>
<dbReference type="Gene3D" id="1.10.3720.10">
    <property type="entry name" value="MetI-like"/>
    <property type="match status" value="1"/>
</dbReference>